<accession>A0A0E9PBV6</accession>
<organism evidence="1">
    <name type="scientific">Anguilla anguilla</name>
    <name type="common">European freshwater eel</name>
    <name type="synonym">Muraena anguilla</name>
    <dbReference type="NCBI Taxonomy" id="7936"/>
    <lineage>
        <taxon>Eukaryota</taxon>
        <taxon>Metazoa</taxon>
        <taxon>Chordata</taxon>
        <taxon>Craniata</taxon>
        <taxon>Vertebrata</taxon>
        <taxon>Euteleostomi</taxon>
        <taxon>Actinopterygii</taxon>
        <taxon>Neopterygii</taxon>
        <taxon>Teleostei</taxon>
        <taxon>Anguilliformes</taxon>
        <taxon>Anguillidae</taxon>
        <taxon>Anguilla</taxon>
    </lineage>
</organism>
<name>A0A0E9PBV6_ANGAN</name>
<reference evidence="1" key="1">
    <citation type="submission" date="2014-11" db="EMBL/GenBank/DDBJ databases">
        <authorList>
            <person name="Amaro Gonzalez C."/>
        </authorList>
    </citation>
    <scope>NUCLEOTIDE SEQUENCE</scope>
</reference>
<proteinExistence type="predicted"/>
<dbReference type="AlphaFoldDB" id="A0A0E9PBV6"/>
<evidence type="ECO:0000313" key="1">
    <source>
        <dbReference type="EMBL" id="JAH02014.1"/>
    </source>
</evidence>
<protein>
    <submittedName>
        <fullName evidence="1">Uncharacterized protein</fullName>
    </submittedName>
</protein>
<dbReference type="EMBL" id="GBXM01106563">
    <property type="protein sequence ID" value="JAH02014.1"/>
    <property type="molecule type" value="Transcribed_RNA"/>
</dbReference>
<reference evidence="1" key="2">
    <citation type="journal article" date="2015" name="Fish Shellfish Immunol.">
        <title>Early steps in the European eel (Anguilla anguilla)-Vibrio vulnificus interaction in the gills: Role of the RtxA13 toxin.</title>
        <authorList>
            <person name="Callol A."/>
            <person name="Pajuelo D."/>
            <person name="Ebbesson L."/>
            <person name="Teles M."/>
            <person name="MacKenzie S."/>
            <person name="Amaro C."/>
        </authorList>
    </citation>
    <scope>NUCLEOTIDE SEQUENCE</scope>
</reference>
<sequence length="39" mass="4542">MDQGYMKCTGTVFNMLQVYSTFRETERAGGWGKAQWILH</sequence>